<feature type="compositionally biased region" description="Acidic residues" evidence="13">
    <location>
        <begin position="1"/>
        <end position="20"/>
    </location>
</feature>
<keyword evidence="3" id="KW-0808">Transferase</keyword>
<dbReference type="Proteomes" id="UP000006727">
    <property type="component" value="Chromosome 23"/>
</dbReference>
<name>A0A2K1IHU6_PHYPA</name>
<dbReference type="SUPFAM" id="SSF57850">
    <property type="entry name" value="RING/U-box"/>
    <property type="match status" value="1"/>
</dbReference>
<dbReference type="Pfam" id="PF13639">
    <property type="entry name" value="zf-RING_2"/>
    <property type="match status" value="1"/>
</dbReference>
<dbReference type="GO" id="GO:0016020">
    <property type="term" value="C:membrane"/>
    <property type="evidence" value="ECO:0007669"/>
    <property type="project" value="UniProtKB-SubCell"/>
</dbReference>
<evidence type="ECO:0000256" key="4">
    <source>
        <dbReference type="ARBA" id="ARBA00022692"/>
    </source>
</evidence>
<dbReference type="EMBL" id="ABEU02000023">
    <property type="protein sequence ID" value="PNR28849.1"/>
    <property type="molecule type" value="Genomic_DNA"/>
</dbReference>
<dbReference type="PANTHER" id="PTHR45768:SF18">
    <property type="entry name" value="RING-H2 FINGER PROTEIN ATL47-RELATED"/>
    <property type="match status" value="1"/>
</dbReference>
<keyword evidence="18" id="KW-1185">Reference proteome</keyword>
<dbReference type="EnsemblPlants" id="Pp3c23_1651V3.1">
    <property type="protein sequence ID" value="Pp3c23_1651V3.1"/>
    <property type="gene ID" value="Pp3c23_1651"/>
</dbReference>
<evidence type="ECO:0000256" key="12">
    <source>
        <dbReference type="PROSITE-ProRule" id="PRU00175"/>
    </source>
</evidence>
<keyword evidence="4 14" id="KW-0812">Transmembrane</keyword>
<keyword evidence="7" id="KW-0833">Ubl conjugation pathway</keyword>
<dbReference type="InterPro" id="IPR013083">
    <property type="entry name" value="Znf_RING/FYVE/PHD"/>
</dbReference>
<evidence type="ECO:0000256" key="7">
    <source>
        <dbReference type="ARBA" id="ARBA00022786"/>
    </source>
</evidence>
<dbReference type="InParanoid" id="A0A2K1IHU6"/>
<reference evidence="16 18" key="2">
    <citation type="journal article" date="2018" name="Plant J.">
        <title>The Physcomitrella patens chromosome-scale assembly reveals moss genome structure and evolution.</title>
        <authorList>
            <person name="Lang D."/>
            <person name="Ullrich K.K."/>
            <person name="Murat F."/>
            <person name="Fuchs J."/>
            <person name="Jenkins J."/>
            <person name="Haas F.B."/>
            <person name="Piednoel M."/>
            <person name="Gundlach H."/>
            <person name="Van Bel M."/>
            <person name="Meyberg R."/>
            <person name="Vives C."/>
            <person name="Morata J."/>
            <person name="Symeonidi A."/>
            <person name="Hiss M."/>
            <person name="Muchero W."/>
            <person name="Kamisugi Y."/>
            <person name="Saleh O."/>
            <person name="Blanc G."/>
            <person name="Decker E.L."/>
            <person name="van Gessel N."/>
            <person name="Grimwood J."/>
            <person name="Hayes R.D."/>
            <person name="Graham S.W."/>
            <person name="Gunter L.E."/>
            <person name="McDaniel S.F."/>
            <person name="Hoernstein S.N.W."/>
            <person name="Larsson A."/>
            <person name="Li F.W."/>
            <person name="Perroud P.F."/>
            <person name="Phillips J."/>
            <person name="Ranjan P."/>
            <person name="Rokshar D.S."/>
            <person name="Rothfels C.J."/>
            <person name="Schneider L."/>
            <person name="Shu S."/>
            <person name="Stevenson D.W."/>
            <person name="Thummler F."/>
            <person name="Tillich M."/>
            <person name="Villarreal Aguilar J.C."/>
            <person name="Widiez T."/>
            <person name="Wong G.K."/>
            <person name="Wymore A."/>
            <person name="Zhang Y."/>
            <person name="Zimmer A.D."/>
            <person name="Quatrano R.S."/>
            <person name="Mayer K.F.X."/>
            <person name="Goodstein D."/>
            <person name="Casacuberta J.M."/>
            <person name="Vandepoele K."/>
            <person name="Reski R."/>
            <person name="Cuming A.C."/>
            <person name="Tuskan G.A."/>
            <person name="Maumus F."/>
            <person name="Salse J."/>
            <person name="Schmutz J."/>
            <person name="Rensing S.A."/>
        </authorList>
    </citation>
    <scope>NUCLEOTIDE SEQUENCE [LARGE SCALE GENOMIC DNA]</scope>
    <source>
        <strain evidence="17 18">cv. Gransden 2004</strain>
    </source>
</reference>
<dbReference type="SMART" id="SM00184">
    <property type="entry name" value="RING"/>
    <property type="match status" value="1"/>
</dbReference>
<dbReference type="PaxDb" id="3218-PP1S82_20V6.1"/>
<dbReference type="GO" id="GO:0016740">
    <property type="term" value="F:transferase activity"/>
    <property type="evidence" value="ECO:0007669"/>
    <property type="project" value="UniProtKB-KW"/>
</dbReference>
<dbReference type="PROSITE" id="PS50089">
    <property type="entry name" value="ZF_RING_2"/>
    <property type="match status" value="1"/>
</dbReference>
<evidence type="ECO:0000256" key="9">
    <source>
        <dbReference type="ARBA" id="ARBA00022989"/>
    </source>
</evidence>
<accession>A0A2K1IHU6</accession>
<evidence type="ECO:0000256" key="6">
    <source>
        <dbReference type="ARBA" id="ARBA00022771"/>
    </source>
</evidence>
<dbReference type="AlphaFoldDB" id="A0A2K1IHU6"/>
<comment type="subcellular location">
    <subcellularLocation>
        <location evidence="1">Membrane</location>
        <topology evidence="1">Single-pass membrane protein</topology>
    </subcellularLocation>
</comment>
<evidence type="ECO:0000256" key="1">
    <source>
        <dbReference type="ARBA" id="ARBA00004167"/>
    </source>
</evidence>
<evidence type="ECO:0000256" key="13">
    <source>
        <dbReference type="SAM" id="MobiDB-lite"/>
    </source>
</evidence>
<keyword evidence="10 14" id="KW-0472">Membrane</keyword>
<evidence type="ECO:0000313" key="18">
    <source>
        <dbReference type="Proteomes" id="UP000006727"/>
    </source>
</evidence>
<proteinExistence type="inferred from homology"/>
<dbReference type="PANTHER" id="PTHR45768">
    <property type="entry name" value="E3 UBIQUITIN-PROTEIN LIGASE RNF13-LIKE"/>
    <property type="match status" value="1"/>
</dbReference>
<feature type="region of interest" description="Disordered" evidence="13">
    <location>
        <begin position="1"/>
        <end position="30"/>
    </location>
</feature>
<evidence type="ECO:0000256" key="8">
    <source>
        <dbReference type="ARBA" id="ARBA00022833"/>
    </source>
</evidence>
<dbReference type="Gene3D" id="3.30.40.10">
    <property type="entry name" value="Zinc/RING finger domain, C3HC4 (zinc finger)"/>
    <property type="match status" value="1"/>
</dbReference>
<keyword evidence="9 14" id="KW-1133">Transmembrane helix</keyword>
<dbReference type="Gramene" id="Pp3c23_1651V3.1">
    <property type="protein sequence ID" value="Pp3c23_1651V3.1"/>
    <property type="gene ID" value="Pp3c23_1651"/>
</dbReference>
<dbReference type="GO" id="GO:0008270">
    <property type="term" value="F:zinc ion binding"/>
    <property type="evidence" value="ECO:0007669"/>
    <property type="project" value="UniProtKB-KW"/>
</dbReference>
<evidence type="ECO:0000313" key="16">
    <source>
        <dbReference type="EMBL" id="PNR28849.1"/>
    </source>
</evidence>
<protein>
    <recommendedName>
        <fullName evidence="15">RING-type domain-containing protein</fullName>
    </recommendedName>
</protein>
<sequence length="582" mass="63931">MEEEDEDDEDDEEDQEEEEEQLVREMARNGSGIGVSSAALQARCRHDCCDSGGIAARPRTCRRCGPPPPAASSAVASSFCHSPRRFHPVVFSLPVHEKCSGCCCRKRDVSTESPFVAVSCCGRYVGGLTSEGAREPAGAVVTPLLLVGSRCTLAAPLEGVVHLGVLSPTGHQAATSAASGSGDPQFNPNVIVIVVILCVVFILSGLLHLLAWCLGRRRLPPRNHSPIASALYGQLQQLFHLHDAGVEQAFIDTLPASIRGLKYSANCAVCLTEFGDDDRLRLLPKCKHAFHLECIDTWLLSNSTCPLCRRSWLPDPHVHGGHASSSHHDQLEMAFASDMMLSNRCFCSDPLRISPEERLVRESRRISSLHRSIHSSSYQNSFRICDVDNSEESESGIQEMQETHEFRPQVETPSPFAPSIRVMDEHGKQRVLKVELGKVGGRKVKTKRDSRKLPPKGGRYEYIVDPSNWELSLTPTPCPGRPQVWATSKPTHRSALSDSIPEVASAGATPANDELYWGDRWIDIDIERGEIVEGDGSEVSSDPDEVGLKIRFSNASSFSSSIMREEVVDKDMDFKQRSSLLS</sequence>
<evidence type="ECO:0000313" key="17">
    <source>
        <dbReference type="EnsemblPlants" id="Pp3c23_1651V3.1"/>
    </source>
</evidence>
<evidence type="ECO:0000256" key="5">
    <source>
        <dbReference type="ARBA" id="ARBA00022723"/>
    </source>
</evidence>
<dbReference type="InterPro" id="IPR001841">
    <property type="entry name" value="Znf_RING"/>
</dbReference>
<feature type="domain" description="RING-type" evidence="15">
    <location>
        <begin position="267"/>
        <end position="309"/>
    </location>
</feature>
<organism evidence="16">
    <name type="scientific">Physcomitrium patens</name>
    <name type="common">Spreading-leaved earth moss</name>
    <name type="synonym">Physcomitrella patens</name>
    <dbReference type="NCBI Taxonomy" id="3218"/>
    <lineage>
        <taxon>Eukaryota</taxon>
        <taxon>Viridiplantae</taxon>
        <taxon>Streptophyta</taxon>
        <taxon>Embryophyta</taxon>
        <taxon>Bryophyta</taxon>
        <taxon>Bryophytina</taxon>
        <taxon>Bryopsida</taxon>
        <taxon>Funariidae</taxon>
        <taxon>Funariales</taxon>
        <taxon>Funariaceae</taxon>
        <taxon>Physcomitrium</taxon>
    </lineage>
</organism>
<reference evidence="16 18" key="1">
    <citation type="journal article" date="2008" name="Science">
        <title>The Physcomitrella genome reveals evolutionary insights into the conquest of land by plants.</title>
        <authorList>
            <person name="Rensing S."/>
            <person name="Lang D."/>
            <person name="Zimmer A."/>
            <person name="Terry A."/>
            <person name="Salamov A."/>
            <person name="Shapiro H."/>
            <person name="Nishiyama T."/>
            <person name="Perroud P.-F."/>
            <person name="Lindquist E."/>
            <person name="Kamisugi Y."/>
            <person name="Tanahashi T."/>
            <person name="Sakakibara K."/>
            <person name="Fujita T."/>
            <person name="Oishi K."/>
            <person name="Shin-I T."/>
            <person name="Kuroki Y."/>
            <person name="Toyoda A."/>
            <person name="Suzuki Y."/>
            <person name="Hashimoto A."/>
            <person name="Yamaguchi K."/>
            <person name="Sugano A."/>
            <person name="Kohara Y."/>
            <person name="Fujiyama A."/>
            <person name="Anterola A."/>
            <person name="Aoki S."/>
            <person name="Ashton N."/>
            <person name="Barbazuk W.B."/>
            <person name="Barker E."/>
            <person name="Bennetzen J."/>
            <person name="Bezanilla M."/>
            <person name="Blankenship R."/>
            <person name="Cho S.H."/>
            <person name="Dutcher S."/>
            <person name="Estelle M."/>
            <person name="Fawcett J.A."/>
            <person name="Gundlach H."/>
            <person name="Hanada K."/>
            <person name="Heyl A."/>
            <person name="Hicks K.A."/>
            <person name="Hugh J."/>
            <person name="Lohr M."/>
            <person name="Mayer K."/>
            <person name="Melkozernov A."/>
            <person name="Murata T."/>
            <person name="Nelson D."/>
            <person name="Pils B."/>
            <person name="Prigge M."/>
            <person name="Reiss B."/>
            <person name="Renner T."/>
            <person name="Rombauts S."/>
            <person name="Rushton P."/>
            <person name="Sanderfoot A."/>
            <person name="Schween G."/>
            <person name="Shiu S.-H."/>
            <person name="Stueber K."/>
            <person name="Theodoulou F.L."/>
            <person name="Tu H."/>
            <person name="Van de Peer Y."/>
            <person name="Verrier P.J."/>
            <person name="Waters E."/>
            <person name="Wood A."/>
            <person name="Yang L."/>
            <person name="Cove D."/>
            <person name="Cuming A."/>
            <person name="Hasebe M."/>
            <person name="Lucas S."/>
            <person name="Mishler D.B."/>
            <person name="Reski R."/>
            <person name="Grigoriev I."/>
            <person name="Quatrano R.S."/>
            <person name="Boore J.L."/>
        </authorList>
    </citation>
    <scope>NUCLEOTIDE SEQUENCE [LARGE SCALE GENOMIC DNA]</scope>
    <source>
        <strain evidence="17 18">cv. Gransden 2004</strain>
    </source>
</reference>
<dbReference type="CDD" id="cd16461">
    <property type="entry name" value="RING-H2_EL5-like"/>
    <property type="match status" value="1"/>
</dbReference>
<keyword evidence="8" id="KW-0862">Zinc</keyword>
<comment type="similarity">
    <text evidence="11">Belongs to the RING-type zinc finger family. ATL subfamily.</text>
</comment>
<comment type="pathway">
    <text evidence="2">Protein modification; protein ubiquitination.</text>
</comment>
<evidence type="ECO:0000256" key="14">
    <source>
        <dbReference type="SAM" id="Phobius"/>
    </source>
</evidence>
<evidence type="ECO:0000256" key="3">
    <source>
        <dbReference type="ARBA" id="ARBA00022679"/>
    </source>
</evidence>
<evidence type="ECO:0000256" key="2">
    <source>
        <dbReference type="ARBA" id="ARBA00004906"/>
    </source>
</evidence>
<keyword evidence="6 12" id="KW-0863">Zinc-finger</keyword>
<evidence type="ECO:0000256" key="11">
    <source>
        <dbReference type="ARBA" id="ARBA00024209"/>
    </source>
</evidence>
<dbReference type="FunCoup" id="A0A2K1IHU6">
    <property type="interactions" value="2103"/>
</dbReference>
<dbReference type="STRING" id="3218.A0A2K1IHU6"/>
<gene>
    <name evidence="16" type="ORF">PHYPA_027541</name>
</gene>
<evidence type="ECO:0000256" key="10">
    <source>
        <dbReference type="ARBA" id="ARBA00023136"/>
    </source>
</evidence>
<evidence type="ECO:0000259" key="15">
    <source>
        <dbReference type="PROSITE" id="PS50089"/>
    </source>
</evidence>
<keyword evidence="5" id="KW-0479">Metal-binding</keyword>
<feature type="transmembrane region" description="Helical" evidence="14">
    <location>
        <begin position="190"/>
        <end position="214"/>
    </location>
</feature>
<reference evidence="17" key="3">
    <citation type="submission" date="2020-12" db="UniProtKB">
        <authorList>
            <consortium name="EnsemblPlants"/>
        </authorList>
    </citation>
    <scope>IDENTIFICATION</scope>
</reference>